<keyword evidence="1" id="KW-0378">Hydrolase</keyword>
<dbReference type="Pfam" id="PF08448">
    <property type="entry name" value="PAS_4"/>
    <property type="match status" value="1"/>
</dbReference>
<dbReference type="EMBL" id="PYYB01000001">
    <property type="protein sequence ID" value="PTL59997.1"/>
    <property type="molecule type" value="Genomic_DNA"/>
</dbReference>
<dbReference type="GO" id="GO:0016791">
    <property type="term" value="F:phosphatase activity"/>
    <property type="evidence" value="ECO:0007669"/>
    <property type="project" value="TreeGrafter"/>
</dbReference>
<comment type="caution">
    <text evidence="5">The sequence shown here is derived from an EMBL/GenBank/DDBJ whole genome shotgun (WGS) entry which is preliminary data.</text>
</comment>
<dbReference type="SMART" id="SM00331">
    <property type="entry name" value="PP2C_SIG"/>
    <property type="match status" value="1"/>
</dbReference>
<proteinExistence type="predicted"/>
<dbReference type="InterPro" id="IPR036457">
    <property type="entry name" value="PPM-type-like_dom_sf"/>
</dbReference>
<dbReference type="Gene3D" id="3.30.450.20">
    <property type="entry name" value="PAS domain"/>
    <property type="match status" value="1"/>
</dbReference>
<dbReference type="SUPFAM" id="SSF55781">
    <property type="entry name" value="GAF domain-like"/>
    <property type="match status" value="1"/>
</dbReference>
<dbReference type="SMART" id="SM00065">
    <property type="entry name" value="GAF"/>
    <property type="match status" value="1"/>
</dbReference>
<name>A0A2T4UL84_9ACTN</name>
<dbReference type="InterPro" id="IPR013656">
    <property type="entry name" value="PAS_4"/>
</dbReference>
<dbReference type="CDD" id="cd00130">
    <property type="entry name" value="PAS"/>
    <property type="match status" value="1"/>
</dbReference>
<gene>
    <name evidence="5" type="ORF">C7Y72_10230</name>
</gene>
<evidence type="ECO:0000256" key="2">
    <source>
        <dbReference type="SAM" id="MobiDB-lite"/>
    </source>
</evidence>
<dbReference type="AlphaFoldDB" id="A0A2T4UL84"/>
<dbReference type="Pfam" id="PF07228">
    <property type="entry name" value="SpoIIE"/>
    <property type="match status" value="1"/>
</dbReference>
<dbReference type="Gene3D" id="3.60.40.10">
    <property type="entry name" value="PPM-type phosphatase domain"/>
    <property type="match status" value="1"/>
</dbReference>
<accession>A0A2T4UL84</accession>
<dbReference type="RefSeq" id="WP_107568641.1">
    <property type="nucleotide sequence ID" value="NZ_PYYB01000001.1"/>
</dbReference>
<sequence length="687" mass="71511">MSAPTGSTLLAAAFALAQTGLAHVDLDGNVIRANAELVALTGLPAHSVIGRPLDEVLPDVPPGTTNLLPEAEPLQAAGTDPDGRRRDLRISALPLPDATGTTVGHLIGVADVTEALADARGRRRLVRQLSLLAAIGELLDDELDEAATLAAVGRIAVERLADWCVVAIPGADGNLRCVHAAHRIPGRTRLLRELVRSFPGAPLSAVEIDEVHARGRPLLRTSLPDAPVEAPQARELLHALEPRSALVVPVRARGETLGTLTLVSARPARPFDRDDVATATELGRRAAFALQAARRYGASGRALARAETTVALQQHAQRSLQADVNRRQIVQDVSQLLQDVRDPRRAVTGTAEALVPWIADRVRVTVQAPTLGALEHETGAPEPSLGGAVPIRRVHRARSGTRVTVEVTGAWWTSSGAPDDEDARLLQDVAERLAAACLAADLYAQQAATAATLQGGLLPAELPRVPGMSLCARYAPAGGGASVGGDFYDVMPLPDDEWLFVVGDVCGKGAAAAVVTAQARHTLRALAPGAPAPADALRALNGVLHRERTDGRFVTACAVRVHPVKDGRARAEVACAGHPAPVLVRADGRGDAVPADGQLLGVLDAVRLTPVELSLERGDVLALYTDGVSEADPHDAVEAAELAAAVAPAAAGGPFGVAGAIERHARDRAAGGQLPDDVAVLAFALDR</sequence>
<evidence type="ECO:0000313" key="6">
    <source>
        <dbReference type="Proteomes" id="UP000240739"/>
    </source>
</evidence>
<dbReference type="PROSITE" id="PS50112">
    <property type="entry name" value="PAS"/>
    <property type="match status" value="1"/>
</dbReference>
<evidence type="ECO:0000259" key="3">
    <source>
        <dbReference type="PROSITE" id="PS50112"/>
    </source>
</evidence>
<evidence type="ECO:0000259" key="4">
    <source>
        <dbReference type="PROSITE" id="PS51746"/>
    </source>
</evidence>
<feature type="region of interest" description="Disordered" evidence="2">
    <location>
        <begin position="60"/>
        <end position="86"/>
    </location>
</feature>
<dbReference type="InterPro" id="IPR003018">
    <property type="entry name" value="GAF"/>
</dbReference>
<dbReference type="SUPFAM" id="SSF55785">
    <property type="entry name" value="PYP-like sensor domain (PAS domain)"/>
    <property type="match status" value="1"/>
</dbReference>
<dbReference type="InterPro" id="IPR029016">
    <property type="entry name" value="GAF-like_dom_sf"/>
</dbReference>
<feature type="domain" description="PAS" evidence="3">
    <location>
        <begin position="24"/>
        <end position="59"/>
    </location>
</feature>
<evidence type="ECO:0008006" key="7">
    <source>
        <dbReference type="Google" id="ProtNLM"/>
    </source>
</evidence>
<protein>
    <recommendedName>
        <fullName evidence="7">GAF domain-containing protein</fullName>
    </recommendedName>
</protein>
<feature type="domain" description="PPM-type phosphatase" evidence="4">
    <location>
        <begin position="469"/>
        <end position="685"/>
    </location>
</feature>
<dbReference type="Proteomes" id="UP000240739">
    <property type="component" value="Unassembled WGS sequence"/>
</dbReference>
<organism evidence="5 6">
    <name type="scientific">Paraconexibacter algicola</name>
    <dbReference type="NCBI Taxonomy" id="2133960"/>
    <lineage>
        <taxon>Bacteria</taxon>
        <taxon>Bacillati</taxon>
        <taxon>Actinomycetota</taxon>
        <taxon>Thermoleophilia</taxon>
        <taxon>Solirubrobacterales</taxon>
        <taxon>Paraconexibacteraceae</taxon>
        <taxon>Paraconexibacter</taxon>
    </lineage>
</organism>
<evidence type="ECO:0000256" key="1">
    <source>
        <dbReference type="ARBA" id="ARBA00022801"/>
    </source>
</evidence>
<dbReference type="InterPro" id="IPR001932">
    <property type="entry name" value="PPM-type_phosphatase-like_dom"/>
</dbReference>
<dbReference type="PROSITE" id="PS51746">
    <property type="entry name" value="PPM_2"/>
    <property type="match status" value="1"/>
</dbReference>
<dbReference type="Gene3D" id="3.30.450.40">
    <property type="match status" value="1"/>
</dbReference>
<keyword evidence="6" id="KW-1185">Reference proteome</keyword>
<dbReference type="SUPFAM" id="SSF81606">
    <property type="entry name" value="PP2C-like"/>
    <property type="match status" value="1"/>
</dbReference>
<dbReference type="InterPro" id="IPR035965">
    <property type="entry name" value="PAS-like_dom_sf"/>
</dbReference>
<evidence type="ECO:0000313" key="5">
    <source>
        <dbReference type="EMBL" id="PTL59997.1"/>
    </source>
</evidence>
<dbReference type="PANTHER" id="PTHR43156:SF2">
    <property type="entry name" value="STAGE II SPORULATION PROTEIN E"/>
    <property type="match status" value="1"/>
</dbReference>
<dbReference type="InterPro" id="IPR052016">
    <property type="entry name" value="Bact_Sigma-Reg"/>
</dbReference>
<dbReference type="Pfam" id="PF01590">
    <property type="entry name" value="GAF"/>
    <property type="match status" value="1"/>
</dbReference>
<dbReference type="InterPro" id="IPR000014">
    <property type="entry name" value="PAS"/>
</dbReference>
<dbReference type="OrthoDB" id="118142at2"/>
<reference evidence="5 6" key="1">
    <citation type="submission" date="2018-03" db="EMBL/GenBank/DDBJ databases">
        <title>Aquarubrobacter algicola gen. nov., sp. nov., a novel actinobacterium isolated from shallow eutrophic lake during the end of cyanobacterial harmful algal blooms.</title>
        <authorList>
            <person name="Chun S.J."/>
        </authorList>
    </citation>
    <scope>NUCLEOTIDE SEQUENCE [LARGE SCALE GENOMIC DNA]</scope>
    <source>
        <strain evidence="5 6">Seoho-28</strain>
    </source>
</reference>
<dbReference type="PANTHER" id="PTHR43156">
    <property type="entry name" value="STAGE II SPORULATION PROTEIN E-RELATED"/>
    <property type="match status" value="1"/>
</dbReference>